<dbReference type="InterPro" id="IPR055256">
    <property type="entry name" value="KH_1_KHDC4/BBP-like"/>
</dbReference>
<feature type="region of interest" description="Disordered" evidence="2">
    <location>
        <begin position="335"/>
        <end position="504"/>
    </location>
</feature>
<feature type="region of interest" description="Disordered" evidence="2">
    <location>
        <begin position="212"/>
        <end position="236"/>
    </location>
</feature>
<feature type="compositionally biased region" description="Low complexity" evidence="2">
    <location>
        <begin position="582"/>
        <end position="603"/>
    </location>
</feature>
<feature type="compositionally biased region" description="Pro residues" evidence="2">
    <location>
        <begin position="622"/>
        <end position="632"/>
    </location>
</feature>
<dbReference type="InterPro" id="IPR004087">
    <property type="entry name" value="KH_dom"/>
</dbReference>
<dbReference type="InterPro" id="IPR056149">
    <property type="entry name" value="PRP5/DDX46/KHDC4_KH"/>
</dbReference>
<name>A0ABQ7JKY8_9FUNG</name>
<dbReference type="EMBL" id="JAAAIM010001551">
    <property type="protein sequence ID" value="KAG0277569.1"/>
    <property type="molecule type" value="Genomic_DNA"/>
</dbReference>
<evidence type="ECO:0000256" key="1">
    <source>
        <dbReference type="PROSITE-ProRule" id="PRU00117"/>
    </source>
</evidence>
<dbReference type="Pfam" id="PF22675">
    <property type="entry name" value="KH-I_KHDC4-BBP"/>
    <property type="match status" value="1"/>
</dbReference>
<feature type="compositionally biased region" description="Low complexity" evidence="2">
    <location>
        <begin position="486"/>
        <end position="504"/>
    </location>
</feature>
<dbReference type="PANTHER" id="PTHR15744:SF0">
    <property type="entry name" value="KH HOMOLOGY DOMAIN-CONTAINING PROTEIN 4"/>
    <property type="match status" value="1"/>
</dbReference>
<protein>
    <recommendedName>
        <fullName evidence="3">K Homology domain-containing protein</fullName>
    </recommendedName>
</protein>
<feature type="region of interest" description="Disordered" evidence="2">
    <location>
        <begin position="582"/>
        <end position="632"/>
    </location>
</feature>
<dbReference type="InterPro" id="IPR031121">
    <property type="entry name" value="RIK/BLOM7"/>
</dbReference>
<evidence type="ECO:0000256" key="2">
    <source>
        <dbReference type="SAM" id="MobiDB-lite"/>
    </source>
</evidence>
<dbReference type="PANTHER" id="PTHR15744">
    <property type="entry name" value="BLOM7"/>
    <property type="match status" value="1"/>
</dbReference>
<feature type="region of interest" description="Disordered" evidence="2">
    <location>
        <begin position="81"/>
        <end position="125"/>
    </location>
</feature>
<keyword evidence="5" id="KW-1185">Reference proteome</keyword>
<dbReference type="InterPro" id="IPR047890">
    <property type="entry name" value="KHDC4_KH-I_first"/>
</dbReference>
<dbReference type="PROSITE" id="PS50084">
    <property type="entry name" value="KH_TYPE_1"/>
    <property type="match status" value="1"/>
</dbReference>
<feature type="compositionally biased region" description="Low complexity" evidence="2">
    <location>
        <begin position="93"/>
        <end position="120"/>
    </location>
</feature>
<proteinExistence type="predicted"/>
<reference evidence="4 5" key="1">
    <citation type="journal article" date="2020" name="Fungal Divers.">
        <title>Resolving the Mortierellaceae phylogeny through synthesis of multi-gene phylogenetics and phylogenomics.</title>
        <authorList>
            <person name="Vandepol N."/>
            <person name="Liber J."/>
            <person name="Desiro A."/>
            <person name="Na H."/>
            <person name="Kennedy M."/>
            <person name="Barry K."/>
            <person name="Grigoriev I.V."/>
            <person name="Miller A.N."/>
            <person name="O'Donnell K."/>
            <person name="Stajich J.E."/>
            <person name="Bonito G."/>
        </authorList>
    </citation>
    <scope>NUCLEOTIDE SEQUENCE [LARGE SCALE GENOMIC DNA]</scope>
    <source>
        <strain evidence="4 5">AD045</strain>
    </source>
</reference>
<dbReference type="InterPro" id="IPR036612">
    <property type="entry name" value="KH_dom_type_1_sf"/>
</dbReference>
<evidence type="ECO:0000259" key="3">
    <source>
        <dbReference type="SMART" id="SM00322"/>
    </source>
</evidence>
<dbReference type="SMART" id="SM00322">
    <property type="entry name" value="KH"/>
    <property type="match status" value="1"/>
</dbReference>
<sequence>MSDEPRRKRKWDTQGEENDTTSVDAKRILVEEGGQSKDAESPSGAQDATVGGVDQSPADAAAAAAAIAAAKLNAMLVAKGQAPASSTLDINSSGAPAPAALAAAGSDDSSAAGRPAAGAREANRERDEFFKDIDINDVKHRYILTKGSVQTQIQRDTTADVTTRGKYYPDRNMATEKDPPLYLHVTAMTQEALDLALQKIDELINEAQNPVPLAPQRDSFAPPSRMPGGPPPQRHHQPFPFQTRVEINMDSERTFNVRAKIVGPGGQYVKHVQNETRTRVKLKGQGSGFLEVETGREADEPLYISILGNTQEEVDEADRLCKDLVETVRVEYERMKSRPPAPYEPYGDRGSRHYGGRPSYNSNGDGYNRQRDHYDRDRRYDDGRHLRQPYDRPPYDRPSYDRHSYDRQPYDHQRQQNHQANQPHHQYGYNQHYQSGPPPPHGMGAPVNPPLPSGPPPPLPSGPAPPSAVPAPPNSGADAATSAAPEAGSVATSETATSAAGAPAAAQAYTYDQYEAYNQYYYQQQQYYQQYGQYYQQYAQPGAEHGQQSAAGSSVAAPVSTDPALAYYGYAYTATALPGSEATGAAAPAAPGTSAAPAAAAGELMSAPPPPPPSAPSSSDSQPPPPQPEASA</sequence>
<dbReference type="Gene3D" id="3.30.1370.10">
    <property type="entry name" value="K Homology domain, type 1"/>
    <property type="match status" value="2"/>
</dbReference>
<feature type="compositionally biased region" description="Basic and acidic residues" evidence="2">
    <location>
        <begin position="368"/>
        <end position="414"/>
    </location>
</feature>
<comment type="caution">
    <text evidence="4">The sequence shown here is derived from an EMBL/GenBank/DDBJ whole genome shotgun (WGS) entry which is preliminary data.</text>
</comment>
<evidence type="ECO:0000313" key="4">
    <source>
        <dbReference type="EMBL" id="KAG0277569.1"/>
    </source>
</evidence>
<evidence type="ECO:0000313" key="5">
    <source>
        <dbReference type="Proteomes" id="UP001194696"/>
    </source>
</evidence>
<dbReference type="CDD" id="cd22385">
    <property type="entry name" value="KH-I_KHDC4_rpt1"/>
    <property type="match status" value="1"/>
</dbReference>
<dbReference type="Pfam" id="PF23469">
    <property type="entry name" value="KH_12"/>
    <property type="match status" value="1"/>
</dbReference>
<accession>A0ABQ7JKY8</accession>
<gene>
    <name evidence="4" type="ORF">BGZ96_002818</name>
</gene>
<dbReference type="CDD" id="cd22386">
    <property type="entry name" value="KH-I_KHDC4_rpt2"/>
    <property type="match status" value="1"/>
</dbReference>
<feature type="compositionally biased region" description="Basic and acidic residues" evidence="2">
    <location>
        <begin position="24"/>
        <end position="40"/>
    </location>
</feature>
<feature type="region of interest" description="Disordered" evidence="2">
    <location>
        <begin position="1"/>
        <end position="62"/>
    </location>
</feature>
<keyword evidence="1" id="KW-0694">RNA-binding</keyword>
<dbReference type="SUPFAM" id="SSF54791">
    <property type="entry name" value="Eukaryotic type KH-domain (KH-domain type I)"/>
    <property type="match status" value="2"/>
</dbReference>
<feature type="domain" description="K Homology" evidence="3">
    <location>
        <begin position="241"/>
        <end position="326"/>
    </location>
</feature>
<feature type="compositionally biased region" description="Polar residues" evidence="2">
    <location>
        <begin position="83"/>
        <end position="92"/>
    </location>
</feature>
<dbReference type="InterPro" id="IPR047889">
    <property type="entry name" value="KHDC4_KH-I_second"/>
</dbReference>
<dbReference type="Proteomes" id="UP001194696">
    <property type="component" value="Unassembled WGS sequence"/>
</dbReference>
<feature type="compositionally biased region" description="Pro residues" evidence="2">
    <location>
        <begin position="436"/>
        <end position="473"/>
    </location>
</feature>
<feature type="compositionally biased region" description="Low complexity" evidence="2">
    <location>
        <begin position="416"/>
        <end position="426"/>
    </location>
</feature>
<organism evidence="4 5">
    <name type="scientific">Linnemannia gamsii</name>
    <dbReference type="NCBI Taxonomy" id="64522"/>
    <lineage>
        <taxon>Eukaryota</taxon>
        <taxon>Fungi</taxon>
        <taxon>Fungi incertae sedis</taxon>
        <taxon>Mucoromycota</taxon>
        <taxon>Mortierellomycotina</taxon>
        <taxon>Mortierellomycetes</taxon>
        <taxon>Mortierellales</taxon>
        <taxon>Mortierellaceae</taxon>
        <taxon>Linnemannia</taxon>
    </lineage>
</organism>